<dbReference type="OrthoDB" id="420669at2759"/>
<comment type="caution">
    <text evidence="4">The sequence shown here is derived from an EMBL/GenBank/DDBJ whole genome shotgun (WGS) entry which is preliminary data.</text>
</comment>
<feature type="transmembrane region" description="Helical" evidence="2">
    <location>
        <begin position="365"/>
        <end position="386"/>
    </location>
</feature>
<feature type="transmembrane region" description="Helical" evidence="2">
    <location>
        <begin position="197"/>
        <end position="217"/>
    </location>
</feature>
<dbReference type="Gene3D" id="1.10.3370.10">
    <property type="entry name" value="SecY subunit domain"/>
    <property type="match status" value="1"/>
</dbReference>
<dbReference type="PIRSF" id="PIRSF004557">
    <property type="entry name" value="SecY"/>
    <property type="match status" value="1"/>
</dbReference>
<evidence type="ECO:0000313" key="4">
    <source>
        <dbReference type="EMBL" id="KAF6057181.1"/>
    </source>
</evidence>
<organism evidence="4 5">
    <name type="scientific">Candida parapsilosis</name>
    <name type="common">Yeast</name>
    <dbReference type="NCBI Taxonomy" id="5480"/>
    <lineage>
        <taxon>Eukaryota</taxon>
        <taxon>Fungi</taxon>
        <taxon>Dikarya</taxon>
        <taxon>Ascomycota</taxon>
        <taxon>Saccharomycotina</taxon>
        <taxon>Pichiomycetes</taxon>
        <taxon>Debaryomycetaceae</taxon>
        <taxon>Candida/Lodderomyces clade</taxon>
        <taxon>Candida</taxon>
    </lineage>
</organism>
<evidence type="ECO:0000256" key="1">
    <source>
        <dbReference type="RuleBase" id="RU004349"/>
    </source>
</evidence>
<dbReference type="InterPro" id="IPR023201">
    <property type="entry name" value="SecY_dom_sf"/>
</dbReference>
<dbReference type="Pfam" id="PF10559">
    <property type="entry name" value="Plug_translocon"/>
    <property type="match status" value="1"/>
</dbReference>
<dbReference type="SUPFAM" id="SSF103491">
    <property type="entry name" value="Preprotein translocase SecY subunit"/>
    <property type="match status" value="1"/>
</dbReference>
<sequence>MSGFRLLDLVKFFLPILPEVEFPFEKTKFDERIVFTVGSALIFLLGQLPIYGLIPQAQFHLQDPFYQFRSIFAMEKATLLELGLLPIITSGFLWQLGAGLKLININLSLRYDRELFQSGQKLTSWGIAIVFTLGLIYSGYYDDVIRGYDLVPKNNGSFSSSSLSSSLPLGSYFIIFLQVVSWQVIVSLLVEIFDKGYGFGSGILCFLTLQNATNFIADLIGLEMYPVLNSNKFESLGALMNLVRQFSIFNLKSTSWQIWHAFTRIQLPNLTQFYIAFASVFVVIALQNFRVDIPIRSTKVRGMNQMFPIRLLYTGGLPLLFAYSVVANIQIVGYILFSVLVKLGAPPLVITLLGNYIVQPSSNRLVLTGGVLYYLSPESTLLASLASPIRTVTYSLTIVCLSVWFAFKWSYISGSSPKDVAKQFKDQGISIAGKRDISIAKELSKIIPTAAVTGAFALSVLAVAGDYLGGLGKNGAIIIGVSSAFGILEEFMVEYQQATGSQFSSALSGAQ</sequence>
<dbReference type="Pfam" id="PF00344">
    <property type="entry name" value="SecY"/>
    <property type="match status" value="1"/>
</dbReference>
<dbReference type="Proteomes" id="UP000590412">
    <property type="component" value="Unassembled WGS sequence"/>
</dbReference>
<dbReference type="GO" id="GO:0071261">
    <property type="term" value="C:Ssh1 translocon complex"/>
    <property type="evidence" value="ECO:0007669"/>
    <property type="project" value="EnsemblFungi"/>
</dbReference>
<dbReference type="GO" id="GO:0006614">
    <property type="term" value="P:SRP-dependent cotranslational protein targeting to membrane"/>
    <property type="evidence" value="ECO:0007669"/>
    <property type="project" value="EnsemblFungi"/>
</dbReference>
<feature type="transmembrane region" description="Helical" evidence="2">
    <location>
        <begin position="122"/>
        <end position="140"/>
    </location>
</feature>
<feature type="transmembrane region" description="Helical" evidence="2">
    <location>
        <begin position="169"/>
        <end position="190"/>
    </location>
</feature>
<keyword evidence="2" id="KW-0812">Transmembrane</keyword>
<evidence type="ECO:0000313" key="5">
    <source>
        <dbReference type="Proteomes" id="UP000590412"/>
    </source>
</evidence>
<comment type="similarity">
    <text evidence="1">Belongs to the SecY/SEC61-alpha family.</text>
</comment>
<keyword evidence="2" id="KW-0472">Membrane</keyword>
<dbReference type="PANTHER" id="PTHR10906">
    <property type="entry name" value="SECY/SEC61-ALPHA FAMILY MEMBER"/>
    <property type="match status" value="1"/>
</dbReference>
<gene>
    <name evidence="4" type="ORF">FOB60_001736</name>
</gene>
<dbReference type="InterPro" id="IPR019561">
    <property type="entry name" value="Translocon_Sec61/SecY_plug_dom"/>
</dbReference>
<dbReference type="GO" id="GO:0005048">
    <property type="term" value="F:signal sequence binding"/>
    <property type="evidence" value="ECO:0007669"/>
    <property type="project" value="EnsemblFungi"/>
</dbReference>
<feature type="transmembrane region" description="Helical" evidence="2">
    <location>
        <begin position="311"/>
        <end position="329"/>
    </location>
</feature>
<dbReference type="InterPro" id="IPR002208">
    <property type="entry name" value="SecY/SEC61-alpha"/>
</dbReference>
<reference evidence="4" key="1">
    <citation type="submission" date="2020-03" db="EMBL/GenBank/DDBJ databases">
        <title>FDA dAtabase for Regulatory Grade micrObial Sequences (FDA-ARGOS): Supporting development and validation of Infectious Disease Dx tests.</title>
        <authorList>
            <person name="Campos J."/>
            <person name="Goldberg B."/>
            <person name="Tallon L."/>
            <person name="Sadzewicz L."/>
            <person name="Vavikolanu K."/>
            <person name="Mehta A."/>
            <person name="Aluvathingal J."/>
            <person name="Nadendla S."/>
            <person name="Nandy P."/>
            <person name="Geyer C."/>
            <person name="Yan Y."/>
            <person name="Sichtig H."/>
        </authorList>
    </citation>
    <scope>NUCLEOTIDE SEQUENCE [LARGE SCALE GENOMIC DNA]</scope>
    <source>
        <strain evidence="4">FDAARGOS_652</strain>
    </source>
</reference>
<dbReference type="EMBL" id="JABWAB010000003">
    <property type="protein sequence ID" value="KAF6057181.1"/>
    <property type="molecule type" value="Genomic_DNA"/>
</dbReference>
<protein>
    <submittedName>
        <fullName evidence="4">SecY translocase family protein</fullName>
    </submittedName>
</protein>
<feature type="domain" description="Translocon Sec61/SecY plug" evidence="3">
    <location>
        <begin position="42"/>
        <end position="76"/>
    </location>
</feature>
<feature type="transmembrane region" description="Helical" evidence="2">
    <location>
        <begin position="82"/>
        <end position="102"/>
    </location>
</feature>
<feature type="transmembrane region" description="Helical" evidence="2">
    <location>
        <begin position="335"/>
        <end position="358"/>
    </location>
</feature>
<name>A0A8X7NQB2_CANPA</name>
<dbReference type="AlphaFoldDB" id="A0A8X7NQB2"/>
<feature type="transmembrane region" description="Helical" evidence="2">
    <location>
        <begin position="273"/>
        <end position="291"/>
    </location>
</feature>
<feature type="transmembrane region" description="Helical" evidence="2">
    <location>
        <begin position="33"/>
        <end position="54"/>
    </location>
</feature>
<keyword evidence="2" id="KW-1133">Transmembrane helix</keyword>
<dbReference type="GO" id="GO:0015031">
    <property type="term" value="P:protein transport"/>
    <property type="evidence" value="ECO:0007669"/>
    <property type="project" value="InterPro"/>
</dbReference>
<evidence type="ECO:0000256" key="2">
    <source>
        <dbReference type="SAM" id="Phobius"/>
    </source>
</evidence>
<evidence type="ECO:0000259" key="3">
    <source>
        <dbReference type="Pfam" id="PF10559"/>
    </source>
</evidence>
<feature type="transmembrane region" description="Helical" evidence="2">
    <location>
        <begin position="392"/>
        <end position="412"/>
    </location>
</feature>
<accession>A0A8X7NQB2</accession>
<proteinExistence type="inferred from homology"/>